<proteinExistence type="predicted"/>
<sequence>MSDNQGEYVDGGEVSEIDRLRPGGIVDEGDPTPYAEYANQTEDGAPKNYGTAHEDESLPPPQDASDSADDERREALRDDPNA</sequence>
<name>A0A6G7Y6S0_9ACTN</name>
<dbReference type="KEGG" id="prv:G7070_09825"/>
<protein>
    <submittedName>
        <fullName evidence="2">Uncharacterized protein</fullName>
    </submittedName>
</protein>
<dbReference type="Proteomes" id="UP000501058">
    <property type="component" value="Chromosome"/>
</dbReference>
<dbReference type="AlphaFoldDB" id="A0A6G7Y6S0"/>
<dbReference type="EMBL" id="CP049865">
    <property type="protein sequence ID" value="QIK72512.1"/>
    <property type="molecule type" value="Genomic_DNA"/>
</dbReference>
<evidence type="ECO:0000256" key="1">
    <source>
        <dbReference type="SAM" id="MobiDB-lite"/>
    </source>
</evidence>
<accession>A0A6G7Y6S0</accession>
<evidence type="ECO:0000313" key="3">
    <source>
        <dbReference type="Proteomes" id="UP000501058"/>
    </source>
</evidence>
<organism evidence="2 3">
    <name type="scientific">Propioniciclava coleopterorum</name>
    <dbReference type="NCBI Taxonomy" id="2714937"/>
    <lineage>
        <taxon>Bacteria</taxon>
        <taxon>Bacillati</taxon>
        <taxon>Actinomycetota</taxon>
        <taxon>Actinomycetes</taxon>
        <taxon>Propionibacteriales</taxon>
        <taxon>Propionibacteriaceae</taxon>
        <taxon>Propioniciclava</taxon>
    </lineage>
</organism>
<feature type="compositionally biased region" description="Basic and acidic residues" evidence="1">
    <location>
        <begin position="70"/>
        <end position="82"/>
    </location>
</feature>
<keyword evidence="3" id="KW-1185">Reference proteome</keyword>
<evidence type="ECO:0000313" key="2">
    <source>
        <dbReference type="EMBL" id="QIK72512.1"/>
    </source>
</evidence>
<dbReference type="RefSeq" id="WP_166233586.1">
    <property type="nucleotide sequence ID" value="NZ_CP049865.1"/>
</dbReference>
<feature type="region of interest" description="Disordered" evidence="1">
    <location>
        <begin position="1"/>
        <end position="82"/>
    </location>
</feature>
<gene>
    <name evidence="2" type="ORF">G7070_09825</name>
</gene>
<reference evidence="2 3" key="1">
    <citation type="submission" date="2020-03" db="EMBL/GenBank/DDBJ databases">
        <title>Propioniciclava sp. nov., isolated from Hydrophilus acuminatus.</title>
        <authorList>
            <person name="Hyun D.-W."/>
            <person name="Bae J.-W."/>
        </authorList>
    </citation>
    <scope>NUCLEOTIDE SEQUENCE [LARGE SCALE GENOMIC DNA]</scope>
    <source>
        <strain evidence="2 3">HDW11</strain>
    </source>
</reference>